<keyword evidence="8" id="KW-0234">DNA repair</keyword>
<name>A0AA51NBJ9_9BACT</name>
<evidence type="ECO:0000256" key="6">
    <source>
        <dbReference type="ARBA" id="ARBA00022801"/>
    </source>
</evidence>
<keyword evidence="7" id="KW-0460">Magnesium</keyword>
<keyword evidence="5" id="KW-0227">DNA damage</keyword>
<feature type="domain" description="Endonuclease/exonuclease/phosphatase" evidence="9">
    <location>
        <begin position="60"/>
        <end position="293"/>
    </location>
</feature>
<dbReference type="GO" id="GO:0006302">
    <property type="term" value="P:double-strand break repair"/>
    <property type="evidence" value="ECO:0007669"/>
    <property type="project" value="TreeGrafter"/>
</dbReference>
<dbReference type="EMBL" id="CP129971">
    <property type="protein sequence ID" value="WMN11979.1"/>
    <property type="molecule type" value="Genomic_DNA"/>
</dbReference>
<evidence type="ECO:0000313" key="10">
    <source>
        <dbReference type="EMBL" id="WMN11979.1"/>
    </source>
</evidence>
<dbReference type="SUPFAM" id="SSF56219">
    <property type="entry name" value="DNase I-like"/>
    <property type="match status" value="1"/>
</dbReference>
<keyword evidence="10" id="KW-0255">Endonuclease</keyword>
<dbReference type="PROSITE" id="PS51257">
    <property type="entry name" value="PROKAR_LIPOPROTEIN"/>
    <property type="match status" value="1"/>
</dbReference>
<keyword evidence="3" id="KW-0540">Nuclease</keyword>
<evidence type="ECO:0000256" key="4">
    <source>
        <dbReference type="ARBA" id="ARBA00022723"/>
    </source>
</evidence>
<protein>
    <submittedName>
        <fullName evidence="10">Endonuclease/exonuclease/phosphatase family protein</fullName>
    </submittedName>
</protein>
<dbReference type="GO" id="GO:0046872">
    <property type="term" value="F:metal ion binding"/>
    <property type="evidence" value="ECO:0007669"/>
    <property type="project" value="UniProtKB-KW"/>
</dbReference>
<evidence type="ECO:0000256" key="1">
    <source>
        <dbReference type="ARBA" id="ARBA00001936"/>
    </source>
</evidence>
<dbReference type="GO" id="GO:0003697">
    <property type="term" value="F:single-stranded DNA binding"/>
    <property type="evidence" value="ECO:0007669"/>
    <property type="project" value="TreeGrafter"/>
</dbReference>
<dbReference type="InterPro" id="IPR005135">
    <property type="entry name" value="Endo/exonuclease/phosphatase"/>
</dbReference>
<dbReference type="PANTHER" id="PTHR15822:SF4">
    <property type="entry name" value="TYROSYL-DNA PHOSPHODIESTERASE 2"/>
    <property type="match status" value="1"/>
</dbReference>
<dbReference type="RefSeq" id="WP_308349752.1">
    <property type="nucleotide sequence ID" value="NZ_CP129971.1"/>
</dbReference>
<dbReference type="Gene3D" id="3.60.10.10">
    <property type="entry name" value="Endonuclease/exonuclease/phosphatase"/>
    <property type="match status" value="1"/>
</dbReference>
<comment type="cofactor">
    <cofactor evidence="1">
        <name>Mn(2+)</name>
        <dbReference type="ChEBI" id="CHEBI:29035"/>
    </cofactor>
</comment>
<evidence type="ECO:0000256" key="3">
    <source>
        <dbReference type="ARBA" id="ARBA00022722"/>
    </source>
</evidence>
<dbReference type="Proteomes" id="UP001230496">
    <property type="component" value="Chromosome"/>
</dbReference>
<organism evidence="10 11">
    <name type="scientific">Marivirga salinarum</name>
    <dbReference type="NCBI Taxonomy" id="3059078"/>
    <lineage>
        <taxon>Bacteria</taxon>
        <taxon>Pseudomonadati</taxon>
        <taxon>Bacteroidota</taxon>
        <taxon>Cytophagia</taxon>
        <taxon>Cytophagales</taxon>
        <taxon>Marivirgaceae</taxon>
        <taxon>Marivirga</taxon>
    </lineage>
</organism>
<keyword evidence="11" id="KW-1185">Reference proteome</keyword>
<dbReference type="GO" id="GO:0070260">
    <property type="term" value="F:5'-tyrosyl-DNA phosphodiesterase activity"/>
    <property type="evidence" value="ECO:0007669"/>
    <property type="project" value="TreeGrafter"/>
</dbReference>
<dbReference type="PANTHER" id="PTHR15822">
    <property type="entry name" value="TRAF AND TNF RECEPTOR-ASSOCIATED PROTEIN"/>
    <property type="match status" value="1"/>
</dbReference>
<accession>A0AA51NBJ9</accession>
<dbReference type="GO" id="GO:0004519">
    <property type="term" value="F:endonuclease activity"/>
    <property type="evidence" value="ECO:0007669"/>
    <property type="project" value="UniProtKB-KW"/>
</dbReference>
<evidence type="ECO:0000256" key="8">
    <source>
        <dbReference type="ARBA" id="ARBA00023204"/>
    </source>
</evidence>
<proteinExistence type="predicted"/>
<evidence type="ECO:0000313" key="11">
    <source>
        <dbReference type="Proteomes" id="UP001230496"/>
    </source>
</evidence>
<keyword evidence="4" id="KW-0479">Metal-binding</keyword>
<reference evidence="10 11" key="1">
    <citation type="submission" date="2023-08" db="EMBL/GenBank/DDBJ databases">
        <title>Comparative genomics and taxonomic characterization of three novel marine species of genus Marivirga.</title>
        <authorList>
            <person name="Muhammad N."/>
            <person name="Kim S.-G."/>
        </authorList>
    </citation>
    <scope>NUCLEOTIDE SEQUENCE [LARGE SCALE GENOMIC DNA]</scope>
    <source>
        <strain evidence="10 11">BDSF4-3</strain>
    </source>
</reference>
<dbReference type="AlphaFoldDB" id="A0AA51NBJ9"/>
<gene>
    <name evidence="10" type="ORF">QYS49_31975</name>
</gene>
<dbReference type="GO" id="GO:0005737">
    <property type="term" value="C:cytoplasm"/>
    <property type="evidence" value="ECO:0007669"/>
    <property type="project" value="TreeGrafter"/>
</dbReference>
<evidence type="ECO:0000256" key="5">
    <source>
        <dbReference type="ARBA" id="ARBA00022763"/>
    </source>
</evidence>
<evidence type="ECO:0000256" key="7">
    <source>
        <dbReference type="ARBA" id="ARBA00022842"/>
    </source>
</evidence>
<evidence type="ECO:0000256" key="2">
    <source>
        <dbReference type="ARBA" id="ARBA00001946"/>
    </source>
</evidence>
<evidence type="ECO:0000259" key="9">
    <source>
        <dbReference type="Pfam" id="PF03372"/>
    </source>
</evidence>
<dbReference type="KEGG" id="msaa:QYS49_31975"/>
<keyword evidence="6" id="KW-0378">Hydrolase</keyword>
<comment type="cofactor">
    <cofactor evidence="2">
        <name>Mg(2+)</name>
        <dbReference type="ChEBI" id="CHEBI:18420"/>
    </cofactor>
</comment>
<sequence>MIKNTFYLLISIVFFTACKNQTPQPEQNEEDEDKNEVYIPEIIESFDCFPQDGASTFEIVTWNIEQYPLDTDTPGAIKTTLDTMKVDIIAFQEVKTPDNLIEAVIDSLPDWEFVYADVRYNLEIGYAYRPSEIVSIESLELLFPDSSNAFPREPVFTTIEHVSGLKVNLINIHLKCCNDGEERRAVASQLLKEYIDTNLSDEATILLGDFNDEIDDDNNPFTNFIDDNANYRFADMEIATGNSEFWSYPSFGPEGSHIDHILISNELFDLEVETKTLTLGDCISRYEYNVSDHLPVMSTFTTD</sequence>
<dbReference type="InterPro" id="IPR051547">
    <property type="entry name" value="TDP2-like"/>
</dbReference>
<dbReference type="InterPro" id="IPR036691">
    <property type="entry name" value="Endo/exonu/phosph_ase_sf"/>
</dbReference>
<dbReference type="Pfam" id="PF03372">
    <property type="entry name" value="Exo_endo_phos"/>
    <property type="match status" value="1"/>
</dbReference>